<protein>
    <recommendedName>
        <fullName evidence="3">Sulfotransferase domain-containing protein</fullName>
    </recommendedName>
</protein>
<comment type="caution">
    <text evidence="1">The sequence shown here is derived from an EMBL/GenBank/DDBJ whole genome shotgun (WGS) entry which is preliminary data.</text>
</comment>
<organism evidence="1 2">
    <name type="scientific">Sinimarinibacterium flocculans</name>
    <dbReference type="NCBI Taxonomy" id="985250"/>
    <lineage>
        <taxon>Bacteria</taxon>
        <taxon>Pseudomonadati</taxon>
        <taxon>Pseudomonadota</taxon>
        <taxon>Gammaproteobacteria</taxon>
        <taxon>Nevskiales</taxon>
        <taxon>Nevskiaceae</taxon>
        <taxon>Sinimarinibacterium</taxon>
    </lineage>
</organism>
<dbReference type="RefSeq" id="WP_110263295.1">
    <property type="nucleotide sequence ID" value="NZ_CAKZQT010000019.1"/>
</dbReference>
<name>A0A318EJ07_9GAMM</name>
<evidence type="ECO:0000313" key="2">
    <source>
        <dbReference type="Proteomes" id="UP000248330"/>
    </source>
</evidence>
<gene>
    <name evidence="1" type="ORF">C8D93_101192</name>
</gene>
<dbReference type="AlphaFoldDB" id="A0A318EJ07"/>
<dbReference type="OrthoDB" id="8767516at2"/>
<evidence type="ECO:0000313" key="1">
    <source>
        <dbReference type="EMBL" id="PXV71151.1"/>
    </source>
</evidence>
<accession>A0A318EJ07</accession>
<dbReference type="EMBL" id="QICN01000001">
    <property type="protein sequence ID" value="PXV71151.1"/>
    <property type="molecule type" value="Genomic_DNA"/>
</dbReference>
<proteinExistence type="predicted"/>
<keyword evidence="2" id="KW-1185">Reference proteome</keyword>
<dbReference type="Proteomes" id="UP000248330">
    <property type="component" value="Unassembled WGS sequence"/>
</dbReference>
<evidence type="ECO:0008006" key="3">
    <source>
        <dbReference type="Google" id="ProtNLM"/>
    </source>
</evidence>
<dbReference type="Gene3D" id="3.40.50.300">
    <property type="entry name" value="P-loop containing nucleotide triphosphate hydrolases"/>
    <property type="match status" value="1"/>
</dbReference>
<reference evidence="1 2" key="1">
    <citation type="submission" date="2018-04" db="EMBL/GenBank/DDBJ databases">
        <title>Genomic Encyclopedia of Type Strains, Phase IV (KMG-IV): sequencing the most valuable type-strain genomes for metagenomic binning, comparative biology and taxonomic classification.</title>
        <authorList>
            <person name="Goeker M."/>
        </authorList>
    </citation>
    <scope>NUCLEOTIDE SEQUENCE [LARGE SCALE GENOMIC DNA]</scope>
    <source>
        <strain evidence="1 2">DSM 104150</strain>
    </source>
</reference>
<sequence>MNVLVVGKAKTGTTVISKAIHQALPGARYHLEPKAASYFEEHGGGGGSDIVKIIFEHWGGRPADRDALVDNRLAMRFDRRVFIVRDPRDEAISRLLYLAYPWMAKHGAGRDQRQTLREWIGLLQCKERDPQSVGGLELFAWARERLGTDVLASTAQSAARYAAFLARAPASSFLIRYEDFVEGRIAALNEYLGLQLEPQTVPLGDLARTRRSATSGNWKSFFAASEMSTLQSLFGEACEAQGYEDWAPQSVAALDSRHFSGYVARLVESGTPTRLQRLRAVLSGLLQRVHGWPAG</sequence>
<dbReference type="InterPro" id="IPR027417">
    <property type="entry name" value="P-loop_NTPase"/>
</dbReference>
<dbReference type="SUPFAM" id="SSF52540">
    <property type="entry name" value="P-loop containing nucleoside triphosphate hydrolases"/>
    <property type="match status" value="1"/>
</dbReference>